<dbReference type="SUPFAM" id="SSF51735">
    <property type="entry name" value="NAD(P)-binding Rossmann-fold domains"/>
    <property type="match status" value="1"/>
</dbReference>
<evidence type="ECO:0000256" key="2">
    <source>
        <dbReference type="ARBA" id="ARBA00022857"/>
    </source>
</evidence>
<dbReference type="InterPro" id="IPR051468">
    <property type="entry name" value="Fungal_SecMetab_SDRs"/>
</dbReference>
<dbReference type="Proteomes" id="UP000325945">
    <property type="component" value="Unassembled WGS sequence"/>
</dbReference>
<proteinExistence type="inferred from homology"/>
<accession>A0A5N6XJC6</accession>
<protein>
    <recommendedName>
        <fullName evidence="6">NAD(P)-binding protein</fullName>
    </recommendedName>
</protein>
<evidence type="ECO:0000313" key="5">
    <source>
        <dbReference type="Proteomes" id="UP000325945"/>
    </source>
</evidence>
<dbReference type="InterPro" id="IPR020904">
    <property type="entry name" value="Sc_DH/Rdtase_CS"/>
</dbReference>
<dbReference type="PANTHER" id="PTHR43544:SF7">
    <property type="entry name" value="NADB-LER2"/>
    <property type="match status" value="1"/>
</dbReference>
<dbReference type="GO" id="GO:0005737">
    <property type="term" value="C:cytoplasm"/>
    <property type="evidence" value="ECO:0007669"/>
    <property type="project" value="TreeGrafter"/>
</dbReference>
<keyword evidence="5" id="KW-1185">Reference proteome</keyword>
<dbReference type="EMBL" id="ML741764">
    <property type="protein sequence ID" value="KAE8332853.1"/>
    <property type="molecule type" value="Genomic_DNA"/>
</dbReference>
<dbReference type="PANTHER" id="PTHR43544">
    <property type="entry name" value="SHORT-CHAIN DEHYDROGENASE/REDUCTASE"/>
    <property type="match status" value="1"/>
</dbReference>
<dbReference type="InterPro" id="IPR002347">
    <property type="entry name" value="SDR_fam"/>
</dbReference>
<organism evidence="4 5">
    <name type="scientific">Aspergillus sergii</name>
    <dbReference type="NCBI Taxonomy" id="1034303"/>
    <lineage>
        <taxon>Eukaryota</taxon>
        <taxon>Fungi</taxon>
        <taxon>Dikarya</taxon>
        <taxon>Ascomycota</taxon>
        <taxon>Pezizomycotina</taxon>
        <taxon>Eurotiomycetes</taxon>
        <taxon>Eurotiomycetidae</taxon>
        <taxon>Eurotiales</taxon>
        <taxon>Aspergillaceae</taxon>
        <taxon>Aspergillus</taxon>
        <taxon>Aspergillus subgen. Circumdati</taxon>
    </lineage>
</organism>
<dbReference type="Gene3D" id="3.40.50.720">
    <property type="entry name" value="NAD(P)-binding Rossmann-like Domain"/>
    <property type="match status" value="1"/>
</dbReference>
<reference evidence="5" key="1">
    <citation type="submission" date="2019-04" db="EMBL/GenBank/DDBJ databases">
        <title>Friends and foes A comparative genomics studyof 23 Aspergillus species from section Flavi.</title>
        <authorList>
            <consortium name="DOE Joint Genome Institute"/>
            <person name="Kjaerbolling I."/>
            <person name="Vesth T."/>
            <person name="Frisvad J.C."/>
            <person name="Nybo J.L."/>
            <person name="Theobald S."/>
            <person name="Kildgaard S."/>
            <person name="Isbrandt T."/>
            <person name="Kuo A."/>
            <person name="Sato A."/>
            <person name="Lyhne E.K."/>
            <person name="Kogle M.E."/>
            <person name="Wiebenga A."/>
            <person name="Kun R.S."/>
            <person name="Lubbers R.J."/>
            <person name="Makela M.R."/>
            <person name="Barry K."/>
            <person name="Chovatia M."/>
            <person name="Clum A."/>
            <person name="Daum C."/>
            <person name="Haridas S."/>
            <person name="He G."/>
            <person name="LaButti K."/>
            <person name="Lipzen A."/>
            <person name="Mondo S."/>
            <person name="Riley R."/>
            <person name="Salamov A."/>
            <person name="Simmons B.A."/>
            <person name="Magnuson J.K."/>
            <person name="Henrissat B."/>
            <person name="Mortensen U.H."/>
            <person name="Larsen T.O."/>
            <person name="Devries R.P."/>
            <person name="Grigoriev I.V."/>
            <person name="Machida M."/>
            <person name="Baker S.E."/>
            <person name="Andersen M.R."/>
        </authorList>
    </citation>
    <scope>NUCLEOTIDE SEQUENCE [LARGE SCALE GENOMIC DNA]</scope>
    <source>
        <strain evidence="5">CBS 130017</strain>
    </source>
</reference>
<sequence>MTSTTSSPAPQHHYPYNWCKPRLVRYISITNTFLLLNLSTPPGIGKGLVTAYLAKANTTVIATCREVSEQITKDLSSLSRGHGSNLIVVSLSLDKPQSVIDAVSQLQRHHSINKIDIVIANAGVCNHYGPLARMEDADLVSHFDVNTLGPIRLFRATLPLLQASSQPKFIYISSELASITGLERSSSLTAAYGASKVASNYLVKKVHTEHPGVIAFSIDPGFVQTDMGNRGAQCNGLEKAPMTISESVDGIVSQVEKASKETTSGRFIKHDGEQLPW</sequence>
<dbReference type="GO" id="GO:0044550">
    <property type="term" value="P:secondary metabolite biosynthetic process"/>
    <property type="evidence" value="ECO:0007669"/>
    <property type="project" value="UniProtKB-ARBA"/>
</dbReference>
<dbReference type="AlphaFoldDB" id="A0A5N6XJC6"/>
<dbReference type="PROSITE" id="PS00061">
    <property type="entry name" value="ADH_SHORT"/>
    <property type="match status" value="1"/>
</dbReference>
<keyword evidence="3" id="KW-0560">Oxidoreductase</keyword>
<keyword evidence="2" id="KW-0521">NADP</keyword>
<evidence type="ECO:0008006" key="6">
    <source>
        <dbReference type="Google" id="ProtNLM"/>
    </source>
</evidence>
<dbReference type="GO" id="GO:0016491">
    <property type="term" value="F:oxidoreductase activity"/>
    <property type="evidence" value="ECO:0007669"/>
    <property type="project" value="UniProtKB-KW"/>
</dbReference>
<name>A0A5N6XJC6_9EURO</name>
<dbReference type="CDD" id="cd05325">
    <property type="entry name" value="carb_red_sniffer_like_SDR_c"/>
    <property type="match status" value="1"/>
</dbReference>
<dbReference type="Pfam" id="PF00106">
    <property type="entry name" value="adh_short"/>
    <property type="match status" value="1"/>
</dbReference>
<gene>
    <name evidence="4" type="ORF">BDV39DRAFT_215889</name>
</gene>
<dbReference type="PRINTS" id="PR00081">
    <property type="entry name" value="GDHRDH"/>
</dbReference>
<evidence type="ECO:0000313" key="4">
    <source>
        <dbReference type="EMBL" id="KAE8332853.1"/>
    </source>
</evidence>
<evidence type="ECO:0000256" key="3">
    <source>
        <dbReference type="ARBA" id="ARBA00023002"/>
    </source>
</evidence>
<evidence type="ECO:0000256" key="1">
    <source>
        <dbReference type="ARBA" id="ARBA00006484"/>
    </source>
</evidence>
<dbReference type="InterPro" id="IPR036291">
    <property type="entry name" value="NAD(P)-bd_dom_sf"/>
</dbReference>
<comment type="similarity">
    <text evidence="1">Belongs to the short-chain dehydrogenases/reductases (SDR) family.</text>
</comment>